<feature type="compositionally biased region" description="Pro residues" evidence="1">
    <location>
        <begin position="172"/>
        <end position="190"/>
    </location>
</feature>
<dbReference type="VEuPathDB" id="CryptoDB:Vbra_19049"/>
<feature type="compositionally biased region" description="Polar residues" evidence="1">
    <location>
        <begin position="1"/>
        <end position="10"/>
    </location>
</feature>
<keyword evidence="3" id="KW-1185">Reference proteome</keyword>
<reference evidence="2 3" key="1">
    <citation type="submission" date="2014-11" db="EMBL/GenBank/DDBJ databases">
        <authorList>
            <person name="Zhu J."/>
            <person name="Qi W."/>
            <person name="Song R."/>
        </authorList>
    </citation>
    <scope>NUCLEOTIDE SEQUENCE [LARGE SCALE GENOMIC DNA]</scope>
</reference>
<feature type="region of interest" description="Disordered" evidence="1">
    <location>
        <begin position="1"/>
        <end position="24"/>
    </location>
</feature>
<name>A0A0G4GYF2_VITBC</name>
<evidence type="ECO:0000313" key="3">
    <source>
        <dbReference type="Proteomes" id="UP000041254"/>
    </source>
</evidence>
<protein>
    <submittedName>
        <fullName evidence="2">Uncharacterized protein</fullName>
    </submittedName>
</protein>
<organism evidence="2 3">
    <name type="scientific">Vitrella brassicaformis (strain CCMP3155)</name>
    <dbReference type="NCBI Taxonomy" id="1169540"/>
    <lineage>
        <taxon>Eukaryota</taxon>
        <taxon>Sar</taxon>
        <taxon>Alveolata</taxon>
        <taxon>Colpodellida</taxon>
        <taxon>Vitrellaceae</taxon>
        <taxon>Vitrella</taxon>
    </lineage>
</organism>
<gene>
    <name evidence="2" type="ORF">Vbra_19049</name>
</gene>
<feature type="compositionally biased region" description="Low complexity" evidence="1">
    <location>
        <begin position="298"/>
        <end position="308"/>
    </location>
</feature>
<accession>A0A0G4GYF2</accession>
<sequence>MDTTTVQEQQALDESDLPGAPSTPRIERLFFDFSSTGYCSNRPRLPPPSPKPSPPTSPIAIAIVGLMRSYDRFGYDGRITQVDFLRHAIAAIASCFVLPGEWYPSGSPATQFHRITYTIWKRDEGRVVEHLLRTHADLTCSGIQVPRNNWTYKEFITAAVAAFPQLKRFLPKPPPPPPPSWFPAVPPPPTHTTHTPCPSRSSVAHPTRLFPPAGGAQEARYILEHQQQQQRQRHPPPSSSVAAPAAYETPTSPSPPPTPQSQLQSHIGQAGSGNHAGAKTRQLWVAKGSVPAGPPVGPAAAGSSGSGARLVNGAVTLLKRPPKEWPGAAV</sequence>
<evidence type="ECO:0000256" key="1">
    <source>
        <dbReference type="SAM" id="MobiDB-lite"/>
    </source>
</evidence>
<dbReference type="AlphaFoldDB" id="A0A0G4GYF2"/>
<dbReference type="InParanoid" id="A0A0G4GYF2"/>
<dbReference type="EMBL" id="CDMY01000873">
    <property type="protein sequence ID" value="CEM36013.1"/>
    <property type="molecule type" value="Genomic_DNA"/>
</dbReference>
<evidence type="ECO:0000313" key="2">
    <source>
        <dbReference type="EMBL" id="CEM36013.1"/>
    </source>
</evidence>
<feature type="compositionally biased region" description="Low complexity" evidence="1">
    <location>
        <begin position="239"/>
        <end position="251"/>
    </location>
</feature>
<dbReference type="Proteomes" id="UP000041254">
    <property type="component" value="Unassembled WGS sequence"/>
</dbReference>
<proteinExistence type="predicted"/>
<feature type="region of interest" description="Disordered" evidence="1">
    <location>
        <begin position="225"/>
        <end position="308"/>
    </location>
</feature>
<feature type="region of interest" description="Disordered" evidence="1">
    <location>
        <begin position="172"/>
        <end position="213"/>
    </location>
</feature>